<feature type="region of interest" description="Disordered" evidence="1">
    <location>
        <begin position="489"/>
        <end position="509"/>
    </location>
</feature>
<dbReference type="EMBL" id="CP041186">
    <property type="protein sequence ID" value="QDG52525.1"/>
    <property type="molecule type" value="Genomic_DNA"/>
</dbReference>
<name>A0A4Y6PXQ6_PERCE</name>
<feature type="transmembrane region" description="Helical" evidence="2">
    <location>
        <begin position="342"/>
        <end position="362"/>
    </location>
</feature>
<accession>A0A5B8Y9C9</accession>
<keyword evidence="2" id="KW-0472">Membrane</keyword>
<dbReference type="AlphaFoldDB" id="A0A4Y6PXQ6"/>
<feature type="transmembrane region" description="Helical" evidence="2">
    <location>
        <begin position="314"/>
        <end position="336"/>
    </location>
</feature>
<organism evidence="3 4">
    <name type="scientific">Persicimonas caeni</name>
    <dbReference type="NCBI Taxonomy" id="2292766"/>
    <lineage>
        <taxon>Bacteria</taxon>
        <taxon>Deltaproteobacteria</taxon>
        <taxon>Bradymonadales</taxon>
        <taxon>Bradymonadaceae</taxon>
        <taxon>Persicimonas</taxon>
    </lineage>
</organism>
<protein>
    <submittedName>
        <fullName evidence="3">Uncharacterized protein</fullName>
    </submittedName>
</protein>
<dbReference type="RefSeq" id="WP_141198992.1">
    <property type="nucleotide sequence ID" value="NZ_CP041186.1"/>
</dbReference>
<reference evidence="3 4" key="1">
    <citation type="submission" date="2019-06" db="EMBL/GenBank/DDBJ databases">
        <title>Persicimonas caeni gen. nov., sp. nov., a predatory bacterium isolated from solar saltern.</title>
        <authorList>
            <person name="Wang S."/>
        </authorList>
    </citation>
    <scope>NUCLEOTIDE SEQUENCE [LARGE SCALE GENOMIC DNA]</scope>
    <source>
        <strain evidence="3 4">YN101</strain>
    </source>
</reference>
<keyword evidence="2" id="KW-0812">Transmembrane</keyword>
<feature type="transmembrane region" description="Helical" evidence="2">
    <location>
        <begin position="56"/>
        <end position="74"/>
    </location>
</feature>
<accession>A0A4Y6PXQ6</accession>
<gene>
    <name evidence="3" type="ORF">FIV42_17825</name>
</gene>
<keyword evidence="4" id="KW-1185">Reference proteome</keyword>
<evidence type="ECO:0000256" key="1">
    <source>
        <dbReference type="SAM" id="MobiDB-lite"/>
    </source>
</evidence>
<evidence type="ECO:0000256" key="2">
    <source>
        <dbReference type="SAM" id="Phobius"/>
    </source>
</evidence>
<proteinExistence type="predicted"/>
<keyword evidence="2" id="KW-1133">Transmembrane helix</keyword>
<evidence type="ECO:0000313" key="3">
    <source>
        <dbReference type="EMBL" id="QDG52525.1"/>
    </source>
</evidence>
<evidence type="ECO:0000313" key="4">
    <source>
        <dbReference type="Proteomes" id="UP000315995"/>
    </source>
</evidence>
<dbReference type="Proteomes" id="UP000315995">
    <property type="component" value="Chromosome"/>
</dbReference>
<sequence length="509" mass="56137">MNPEHQPASASDEAWRRFCEEWRRADEALESLPYCSVSLTPWGLEIHRARFRSGRAVYIFLGLLVALGLAVALAPGVLGFLAPFVLVAGLMAYRDTFGARAERLMVDSDAVTVERLRKGKVDERVQFSVESMYLPTARVHREEFFQRALADDKLSEKEVREQMGQPGVHLCDVHGQRVVFGGDLAVRYEEPLMGTKNHQAEIEWLAAKIGAYLELMRGAYEPDAQVTVERAPAYAEVDAWLEEFDSPVPLEHQVRERLSNAETYDFLRPLYAGASIEAPADTAIERTEDRDSTRFELPRVGVRGSARRAVTTTLFSNLLMGGLLGFSTIAGVGILGPPWENFGAAWVVLSLFLAMLVALSAISVDQGRRALQAAFGRERIVLDASGLSFERSVLGWRSVDFIPVDKLEGVDVVADVYLGNNDGTHNVSSYALLVYSFDAEPLRVAPGRSKEDLLWLASQIRDFIEAENGAVGVEYVLDLSADEVEASAEVGSVNEETHEKVAAKETVGV</sequence>